<proteinExistence type="predicted"/>
<sequence length="77" mass="8826">MVKETEYYDILQVKPTASSEEIKRAYRKLALKYHPDKNPSEGERVGSELPQTSRKAHLISCMRMSITGGRLWKASQT</sequence>
<reference evidence="7" key="2">
    <citation type="submission" date="2025-09" db="UniProtKB">
        <authorList>
            <consortium name="Ensembl"/>
        </authorList>
    </citation>
    <scope>IDENTIFICATION</scope>
</reference>
<keyword evidence="1" id="KW-0143">Chaperone</keyword>
<evidence type="ECO:0000256" key="1">
    <source>
        <dbReference type="ARBA" id="ARBA00023186"/>
    </source>
</evidence>
<comment type="function">
    <text evidence="4">Co-chaperone for Hsp70 protein HSPA5/BiP that acts as a key repressor of the ERN1/IRE1-mediated unfolded protein response (UPR). J domain-containing co-chaperones stimulate the ATPase activity of Hsp70 proteins and are required for efficient substrate recognition by Hsp70 proteins. In the unstressed endoplasmic reticulum, interacts with the luminal region of ERN1/IRE1 and selectively recruits HSPA5/BiP: HSPA5/BiP disrupts the dimerization of the active ERN1/IRE1 luminal region, thereby inactivating ERN1/IRE1. Also involved in endoplasmic reticulum-associated degradation (ERAD) of misfolded proteins. Required for survival of B-cell progenitors and normal antibody production.</text>
</comment>
<dbReference type="GO" id="GO:0051087">
    <property type="term" value="F:protein-folding chaperone binding"/>
    <property type="evidence" value="ECO:0007669"/>
    <property type="project" value="TreeGrafter"/>
</dbReference>
<dbReference type="AlphaFoldDB" id="A0A8C9G2S1"/>
<evidence type="ECO:0000313" key="7">
    <source>
        <dbReference type="Ensembl" id="ENSPSTP00000024234.1"/>
    </source>
</evidence>
<dbReference type="CDD" id="cd06257">
    <property type="entry name" value="DnaJ"/>
    <property type="match status" value="1"/>
</dbReference>
<dbReference type="Pfam" id="PF00226">
    <property type="entry name" value="DnaJ"/>
    <property type="match status" value="1"/>
</dbReference>
<dbReference type="InterPro" id="IPR051948">
    <property type="entry name" value="Hsp70_co-chaperone_J-domain"/>
</dbReference>
<dbReference type="GO" id="GO:0005783">
    <property type="term" value="C:endoplasmic reticulum"/>
    <property type="evidence" value="ECO:0007669"/>
    <property type="project" value="TreeGrafter"/>
</dbReference>
<feature type="domain" description="J" evidence="6">
    <location>
        <begin position="6"/>
        <end position="77"/>
    </location>
</feature>
<evidence type="ECO:0000259" key="6">
    <source>
        <dbReference type="PROSITE" id="PS50076"/>
    </source>
</evidence>
<evidence type="ECO:0000256" key="5">
    <source>
        <dbReference type="ARBA" id="ARBA00046365"/>
    </source>
</evidence>
<dbReference type="PROSITE" id="PS50076">
    <property type="entry name" value="DNAJ_2"/>
    <property type="match status" value="1"/>
</dbReference>
<organism evidence="7 8">
    <name type="scientific">Pavo cristatus</name>
    <name type="common">Indian peafowl</name>
    <name type="synonym">Blue peafowl</name>
    <dbReference type="NCBI Taxonomy" id="9049"/>
    <lineage>
        <taxon>Eukaryota</taxon>
        <taxon>Metazoa</taxon>
        <taxon>Chordata</taxon>
        <taxon>Craniata</taxon>
        <taxon>Vertebrata</taxon>
        <taxon>Euteleostomi</taxon>
        <taxon>Archelosauria</taxon>
        <taxon>Archosauria</taxon>
        <taxon>Dinosauria</taxon>
        <taxon>Saurischia</taxon>
        <taxon>Theropoda</taxon>
        <taxon>Coelurosauria</taxon>
        <taxon>Aves</taxon>
        <taxon>Neognathae</taxon>
        <taxon>Galloanserae</taxon>
        <taxon>Galliformes</taxon>
        <taxon>Phasianidae</taxon>
        <taxon>Phasianinae</taxon>
        <taxon>Pavo</taxon>
    </lineage>
</organism>
<reference evidence="7" key="1">
    <citation type="submission" date="2025-08" db="UniProtKB">
        <authorList>
            <consortium name="Ensembl"/>
        </authorList>
    </citation>
    <scope>IDENTIFICATION</scope>
</reference>
<evidence type="ECO:0000256" key="4">
    <source>
        <dbReference type="ARBA" id="ARBA00045428"/>
    </source>
</evidence>
<dbReference type="SUPFAM" id="SSF46565">
    <property type="entry name" value="Chaperone J-domain"/>
    <property type="match status" value="1"/>
</dbReference>
<evidence type="ECO:0000256" key="3">
    <source>
        <dbReference type="ARBA" id="ARBA00041533"/>
    </source>
</evidence>
<dbReference type="InterPro" id="IPR001623">
    <property type="entry name" value="DnaJ_domain"/>
</dbReference>
<dbReference type="InterPro" id="IPR036869">
    <property type="entry name" value="J_dom_sf"/>
</dbReference>
<comment type="subunit">
    <text evidence="5">Interacts with HSPA5/BiP; interaction is direct. Interacts with ERN1/IRE1 (via the luminal region). Interacts with DERL1.</text>
</comment>
<dbReference type="PANTHER" id="PTHR44360:SF1">
    <property type="entry name" value="DNAJ HOMOLOG SUBFAMILY B MEMBER 9"/>
    <property type="match status" value="1"/>
</dbReference>
<keyword evidence="8" id="KW-1185">Reference proteome</keyword>
<name>A0A8C9G2S1_PAVCR</name>
<dbReference type="GO" id="GO:0036503">
    <property type="term" value="P:ERAD pathway"/>
    <property type="evidence" value="ECO:0007669"/>
    <property type="project" value="TreeGrafter"/>
</dbReference>
<evidence type="ECO:0000313" key="8">
    <source>
        <dbReference type="Proteomes" id="UP000694428"/>
    </source>
</evidence>
<protein>
    <recommendedName>
        <fullName evidence="2">DnaJ homolog subfamily B member 9</fullName>
    </recommendedName>
    <alternativeName>
        <fullName evidence="3">Endoplasmic reticulum DNA J domain-containing protein 4</fullName>
    </alternativeName>
</protein>
<evidence type="ECO:0000256" key="2">
    <source>
        <dbReference type="ARBA" id="ARBA00040158"/>
    </source>
</evidence>
<dbReference type="GO" id="GO:0051787">
    <property type="term" value="F:misfolded protein binding"/>
    <property type="evidence" value="ECO:0007669"/>
    <property type="project" value="TreeGrafter"/>
</dbReference>
<dbReference type="PRINTS" id="PR00625">
    <property type="entry name" value="JDOMAIN"/>
</dbReference>
<dbReference type="Gene3D" id="1.10.287.110">
    <property type="entry name" value="DnaJ domain"/>
    <property type="match status" value="1"/>
</dbReference>
<dbReference type="Ensembl" id="ENSPSTT00000025501.1">
    <property type="protein sequence ID" value="ENSPSTP00000024234.1"/>
    <property type="gene ID" value="ENSPSTG00000017884.1"/>
</dbReference>
<dbReference type="Proteomes" id="UP000694428">
    <property type="component" value="Unplaced"/>
</dbReference>
<dbReference type="PANTHER" id="PTHR44360">
    <property type="entry name" value="DNAJ HOMOLOG SUBFAMILY B MEMBER 9"/>
    <property type="match status" value="1"/>
</dbReference>
<dbReference type="SMART" id="SM00271">
    <property type="entry name" value="DnaJ"/>
    <property type="match status" value="1"/>
</dbReference>
<accession>A0A8C9G2S1</accession>